<dbReference type="Pfam" id="PF25512">
    <property type="entry name" value="zf-CCCH_AtC3H23"/>
    <property type="match status" value="1"/>
</dbReference>
<evidence type="ECO:0000256" key="4">
    <source>
        <dbReference type="ARBA" id="ARBA00022833"/>
    </source>
</evidence>
<evidence type="ECO:0000256" key="6">
    <source>
        <dbReference type="PROSITE-ProRule" id="PRU00723"/>
    </source>
</evidence>
<dbReference type="InterPro" id="IPR000571">
    <property type="entry name" value="Znf_CCCH"/>
</dbReference>
<keyword evidence="5" id="KW-0238">DNA-binding</keyword>
<evidence type="ECO:0000313" key="10">
    <source>
        <dbReference type="Proteomes" id="UP000077202"/>
    </source>
</evidence>
<keyword evidence="2" id="KW-0677">Repeat</keyword>
<keyword evidence="3 6" id="KW-0863">Zinc-finger</keyword>
<feature type="compositionally biased region" description="Pro residues" evidence="7">
    <location>
        <begin position="408"/>
        <end position="427"/>
    </location>
</feature>
<evidence type="ECO:0000256" key="3">
    <source>
        <dbReference type="ARBA" id="ARBA00022771"/>
    </source>
</evidence>
<dbReference type="InterPro" id="IPR045234">
    <property type="entry name" value="Unkempt-like"/>
</dbReference>
<feature type="region of interest" description="Disordered" evidence="7">
    <location>
        <begin position="533"/>
        <end position="559"/>
    </location>
</feature>
<feature type="region of interest" description="Disordered" evidence="7">
    <location>
        <begin position="583"/>
        <end position="610"/>
    </location>
</feature>
<feature type="domain" description="C3H1-type" evidence="8">
    <location>
        <begin position="234"/>
        <end position="260"/>
    </location>
</feature>
<evidence type="ECO:0000256" key="2">
    <source>
        <dbReference type="ARBA" id="ARBA00022737"/>
    </source>
</evidence>
<dbReference type="Pfam" id="PF00642">
    <property type="entry name" value="zf-CCCH"/>
    <property type="match status" value="1"/>
</dbReference>
<feature type="region of interest" description="Disordered" evidence="7">
    <location>
        <begin position="469"/>
        <end position="505"/>
    </location>
</feature>
<dbReference type="AlphaFoldDB" id="A0A176WBT3"/>
<evidence type="ECO:0000313" key="9">
    <source>
        <dbReference type="EMBL" id="OAE30103.1"/>
    </source>
</evidence>
<feature type="compositionally biased region" description="Low complexity" evidence="7">
    <location>
        <begin position="488"/>
        <end position="497"/>
    </location>
</feature>
<dbReference type="SMART" id="SM00356">
    <property type="entry name" value="ZnF_C3H1"/>
    <property type="match status" value="2"/>
</dbReference>
<accession>A0A176WBT3</accession>
<evidence type="ECO:0000256" key="1">
    <source>
        <dbReference type="ARBA" id="ARBA00022723"/>
    </source>
</evidence>
<dbReference type="EMBL" id="LVLJ01001367">
    <property type="protein sequence ID" value="OAE30103.1"/>
    <property type="molecule type" value="Genomic_DNA"/>
</dbReference>
<feature type="compositionally biased region" description="Low complexity" evidence="7">
    <location>
        <begin position="583"/>
        <end position="599"/>
    </location>
</feature>
<evidence type="ECO:0000256" key="5">
    <source>
        <dbReference type="ARBA" id="ARBA00023125"/>
    </source>
</evidence>
<name>A0A176WBT3_MARPO</name>
<comment type="caution">
    <text evidence="9">The sequence shown here is derived from an EMBL/GenBank/DDBJ whole genome shotgun (WGS) entry which is preliminary data.</text>
</comment>
<keyword evidence="10" id="KW-1185">Reference proteome</keyword>
<dbReference type="InterPro" id="IPR057444">
    <property type="entry name" value="Znf-CCCH_AtC3H23-like"/>
</dbReference>
<dbReference type="Proteomes" id="UP000077202">
    <property type="component" value="Unassembled WGS sequence"/>
</dbReference>
<dbReference type="Gene3D" id="3.30.1370.210">
    <property type="match status" value="1"/>
</dbReference>
<proteinExistence type="predicted"/>
<evidence type="ECO:0000256" key="7">
    <source>
        <dbReference type="SAM" id="MobiDB-lite"/>
    </source>
</evidence>
<feature type="zinc finger region" description="C3H1-type" evidence="6">
    <location>
        <begin position="234"/>
        <end position="260"/>
    </location>
</feature>
<dbReference type="PANTHER" id="PTHR14493">
    <property type="entry name" value="UNKEMPT FAMILY MEMBER"/>
    <property type="match status" value="1"/>
</dbReference>
<gene>
    <name evidence="9" type="ORF">AXG93_1112s1200</name>
</gene>
<dbReference type="GO" id="GO:0003677">
    <property type="term" value="F:DNA binding"/>
    <property type="evidence" value="ECO:0007669"/>
    <property type="project" value="UniProtKB-KW"/>
</dbReference>
<dbReference type="PROSITE" id="PS50103">
    <property type="entry name" value="ZF_C3H1"/>
    <property type="match status" value="1"/>
</dbReference>
<dbReference type="GO" id="GO:0008270">
    <property type="term" value="F:zinc ion binding"/>
    <property type="evidence" value="ECO:0007669"/>
    <property type="project" value="UniProtKB-KW"/>
</dbReference>
<keyword evidence="1 6" id="KW-0479">Metal-binding</keyword>
<dbReference type="PANTHER" id="PTHR14493:SF90">
    <property type="entry name" value="ZINC FINGER CCCH DOMAIN-CONTAINING PROTEIN 2"/>
    <property type="match status" value="1"/>
</dbReference>
<protein>
    <recommendedName>
        <fullName evidence="8">C3H1-type domain-containing protein</fullName>
    </recommendedName>
</protein>
<reference evidence="9" key="1">
    <citation type="submission" date="2016-03" db="EMBL/GenBank/DDBJ databases">
        <title>Mechanisms controlling the formation of the plant cell surface in tip-growing cells are functionally conserved among land plants.</title>
        <authorList>
            <person name="Honkanen S."/>
            <person name="Jones V.A."/>
            <person name="Morieri G."/>
            <person name="Champion C."/>
            <person name="Hetherington A.J."/>
            <person name="Kelly S."/>
            <person name="Saint-Marcoux D."/>
            <person name="Proust H."/>
            <person name="Prescott H."/>
            <person name="Dolan L."/>
        </authorList>
    </citation>
    <scope>NUCLEOTIDE SEQUENCE [LARGE SCALE GENOMIC DNA]</scope>
    <source>
        <tissue evidence="9">Whole gametophyte</tissue>
    </source>
</reference>
<evidence type="ECO:0000259" key="8">
    <source>
        <dbReference type="PROSITE" id="PS50103"/>
    </source>
</evidence>
<dbReference type="FunFam" id="3.30.1370.210:FF:000009">
    <property type="entry name" value="Zinc finger CCCH domain-containing protein 66"/>
    <property type="match status" value="1"/>
</dbReference>
<feature type="compositionally biased region" description="Polar residues" evidence="7">
    <location>
        <begin position="470"/>
        <end position="486"/>
    </location>
</feature>
<sequence length="734" mass="78253">MPGVLLDEQNYPLDSMQPSSFYESLAAFSPPVSHSQAELMRNNSFSGSRDSSSSLSHSAPIFSRSHSAISSSALQGFSNYFSPPTTPKKSDNGFSGAASDLGEDMSALMGDNGDVLAGLNGASASSPLSMSTGSHHREYQADLRTFFGGNSSNLSSPTVQAGNGSLDKYISSNGNDEDDNWGSTVVDVYACDQFRMFEFKVRRCMRGRSHDWTECPFAHPGEKARRRDPRRFHYSGTACPDFRKGSCRRGDACEFAHGVFECWLHPARYRTQPCKDGRNCRRRVCFFAHTPDQLRLLPAAAQAASAAARNGGNFSLATQLPQLSGSYDGSPVRNGVSFDGAYGYDANPAGCVSHCPPSPHGSCQNGSLHGGCGHFDGAIGGNASAHNGHCCASPHMSSPTSTLVGHSPSPPPLSPPLSPSGSPPMSPQSPHHWPNSPGAQSLSCTSSQSTLHAQQAACLQASIQAYPYSQGPSSPLSRGTNSQQAMSAAAAAAAHAHQTQSLTPPAHRRHLDRLNSMPTLSIPQVDHSHSRMLQNVSSPLSSPSSCSPPSPGVQPNSSSLSDLLTTIQHLNLRGSAIPLWVQPQQGQGGAQSANQYSSGPSPLRRCSQSVPCTPTKLRWEDRVPRWEVDDNEEAEPPAQRVESGLALRAKIYGRLGKENRMDSEDAPDLGWVNELVKDERPSGQQCADACVALLRGRGPFGANATPIVGGAPFRLSMLWWGEPYICGILGFLLV</sequence>
<feature type="region of interest" description="Disordered" evidence="7">
    <location>
        <begin position="396"/>
        <end position="447"/>
    </location>
</feature>
<organism evidence="9 10">
    <name type="scientific">Marchantia polymorpha subsp. ruderalis</name>
    <dbReference type="NCBI Taxonomy" id="1480154"/>
    <lineage>
        <taxon>Eukaryota</taxon>
        <taxon>Viridiplantae</taxon>
        <taxon>Streptophyta</taxon>
        <taxon>Embryophyta</taxon>
        <taxon>Marchantiophyta</taxon>
        <taxon>Marchantiopsida</taxon>
        <taxon>Marchantiidae</taxon>
        <taxon>Marchantiales</taxon>
        <taxon>Marchantiaceae</taxon>
        <taxon>Marchantia</taxon>
    </lineage>
</organism>
<keyword evidence="4 6" id="KW-0862">Zinc</keyword>